<dbReference type="Gene3D" id="3.90.1720.10">
    <property type="entry name" value="endopeptidase domain like (from Nostoc punctiforme)"/>
    <property type="match status" value="1"/>
</dbReference>
<organism evidence="1 2">
    <name type="scientific">Oceanobacillus profundus</name>
    <dbReference type="NCBI Taxonomy" id="372463"/>
    <lineage>
        <taxon>Bacteria</taxon>
        <taxon>Bacillati</taxon>
        <taxon>Bacillota</taxon>
        <taxon>Bacilli</taxon>
        <taxon>Bacillales</taxon>
        <taxon>Bacillaceae</taxon>
        <taxon>Oceanobacillus</taxon>
    </lineage>
</organism>
<dbReference type="EMBL" id="QWEH01000001">
    <property type="protein sequence ID" value="RHW35384.1"/>
    <property type="molecule type" value="Genomic_DNA"/>
</dbReference>
<protein>
    <submittedName>
        <fullName evidence="1">Uncharacterized protein</fullName>
    </submittedName>
</protein>
<dbReference type="RefSeq" id="WP_095307722.1">
    <property type="nucleotide sequence ID" value="NZ_JAMAWL010000007.1"/>
</dbReference>
<proteinExistence type="predicted"/>
<dbReference type="Proteomes" id="UP000285456">
    <property type="component" value="Unassembled WGS sequence"/>
</dbReference>
<accession>A0A417YNI8</accession>
<sequence length="206" mass="24224">MGERIIYFLFTDTGSYLSKAINYYTKKSLNHVSIGFDPQLNELYSFGRKQPRNPFIGGFIREDIQSEFLKRSTCELYSFTVTEEEYEGIVHNIKEIEAKKQLYKYNFIGLFGVMMEIEINRKYALFCSEFVATVLRDMKRFQFGKPISFITPADIRSYPGMQLIYKGILGDYQKQKPLEERIQDQAIPKQSFIFLLSSRFKRLGLK</sequence>
<gene>
    <name evidence="1" type="ORF">D1B32_01830</name>
</gene>
<keyword evidence="2" id="KW-1185">Reference proteome</keyword>
<dbReference type="AlphaFoldDB" id="A0A417YNI8"/>
<comment type="caution">
    <text evidence="1">The sequence shown here is derived from an EMBL/GenBank/DDBJ whole genome shotgun (WGS) entry which is preliminary data.</text>
</comment>
<reference evidence="1 2" key="1">
    <citation type="journal article" date="2007" name="Int. J. Syst. Evol. Microbiol.">
        <title>Oceanobacillus profundus sp. nov., isolated from a deep-sea sediment core.</title>
        <authorList>
            <person name="Kim Y.G."/>
            <person name="Choi D.H."/>
            <person name="Hyun S."/>
            <person name="Cho B.C."/>
        </authorList>
    </citation>
    <scope>NUCLEOTIDE SEQUENCE [LARGE SCALE GENOMIC DNA]</scope>
    <source>
        <strain evidence="1 2">DSM 18246</strain>
    </source>
</reference>
<evidence type="ECO:0000313" key="1">
    <source>
        <dbReference type="EMBL" id="RHW35384.1"/>
    </source>
</evidence>
<dbReference type="OrthoDB" id="1645744at2"/>
<name>A0A417YNI8_9BACI</name>
<evidence type="ECO:0000313" key="2">
    <source>
        <dbReference type="Proteomes" id="UP000285456"/>
    </source>
</evidence>
<dbReference type="SUPFAM" id="SSF54001">
    <property type="entry name" value="Cysteine proteinases"/>
    <property type="match status" value="1"/>
</dbReference>
<dbReference type="InterPro" id="IPR038765">
    <property type="entry name" value="Papain-like_cys_pep_sf"/>
</dbReference>